<dbReference type="Proteomes" id="UP000007993">
    <property type="component" value="Unassembled WGS sequence"/>
</dbReference>
<reference evidence="2 3" key="1">
    <citation type="journal article" date="2013" name="Mar. Genomics">
        <title>Expression of sulfatases in Rhodopirellula baltica and the diversity of sulfatases in the genus Rhodopirellula.</title>
        <authorList>
            <person name="Wegner C.E."/>
            <person name="Richter-Heitmann T."/>
            <person name="Klindworth A."/>
            <person name="Klockow C."/>
            <person name="Richter M."/>
            <person name="Achstetter T."/>
            <person name="Glockner F.O."/>
            <person name="Harder J."/>
        </authorList>
    </citation>
    <scope>NUCLEOTIDE SEQUENCE [LARGE SCALE GENOMIC DNA]</scope>
    <source>
        <strain evidence="2 3">SH28</strain>
    </source>
</reference>
<dbReference type="InterPro" id="IPR006121">
    <property type="entry name" value="HMA_dom"/>
</dbReference>
<accession>K5DHU7</accession>
<proteinExistence type="predicted"/>
<dbReference type="Pfam" id="PF00403">
    <property type="entry name" value="HMA"/>
    <property type="match status" value="1"/>
</dbReference>
<dbReference type="InterPro" id="IPR036163">
    <property type="entry name" value="HMA_dom_sf"/>
</dbReference>
<dbReference type="CDD" id="cd00371">
    <property type="entry name" value="HMA"/>
    <property type="match status" value="1"/>
</dbReference>
<gene>
    <name evidence="2" type="ORF">RBSH_02275</name>
</gene>
<evidence type="ECO:0000313" key="2">
    <source>
        <dbReference type="EMBL" id="EKK02409.1"/>
    </source>
</evidence>
<dbReference type="Gene3D" id="3.30.70.100">
    <property type="match status" value="1"/>
</dbReference>
<dbReference type="SUPFAM" id="SSF55008">
    <property type="entry name" value="HMA, heavy metal-associated domain"/>
    <property type="match status" value="1"/>
</dbReference>
<name>K5DHU7_RHOBT</name>
<dbReference type="PROSITE" id="PS50846">
    <property type="entry name" value="HMA_2"/>
    <property type="match status" value="1"/>
</dbReference>
<organism evidence="2 3">
    <name type="scientific">Rhodopirellula baltica SH28</name>
    <dbReference type="NCBI Taxonomy" id="993517"/>
    <lineage>
        <taxon>Bacteria</taxon>
        <taxon>Pseudomonadati</taxon>
        <taxon>Planctomycetota</taxon>
        <taxon>Planctomycetia</taxon>
        <taxon>Pirellulales</taxon>
        <taxon>Pirellulaceae</taxon>
        <taxon>Rhodopirellula</taxon>
    </lineage>
</organism>
<feature type="domain" description="HMA" evidence="1">
    <location>
        <begin position="19"/>
        <end position="86"/>
    </location>
</feature>
<protein>
    <submittedName>
        <fullName evidence="2">Heavy metal transport/detoxification protein</fullName>
    </submittedName>
</protein>
<evidence type="ECO:0000259" key="1">
    <source>
        <dbReference type="PROSITE" id="PS50846"/>
    </source>
</evidence>
<evidence type="ECO:0000313" key="3">
    <source>
        <dbReference type="Proteomes" id="UP000007993"/>
    </source>
</evidence>
<comment type="caution">
    <text evidence="2">The sequence shown here is derived from an EMBL/GenBank/DDBJ whole genome shotgun (WGS) entry which is preliminary data.</text>
</comment>
<sequence>MTAQSRVANAADAVGASTTQTTITLKVLTCESCAKKVAAKLSAVSGVGGVKTDVKSKTAIVVPKGSATLSPLQLWEAIEKAGKEPVKLEGPSGTYTSKPKK</sequence>
<dbReference type="GO" id="GO:0046872">
    <property type="term" value="F:metal ion binding"/>
    <property type="evidence" value="ECO:0007669"/>
    <property type="project" value="InterPro"/>
</dbReference>
<dbReference type="EMBL" id="AMCW01000057">
    <property type="protein sequence ID" value="EKK02409.1"/>
    <property type="molecule type" value="Genomic_DNA"/>
</dbReference>
<dbReference type="PATRIC" id="fig|993517.3.peg.2464"/>
<dbReference type="AlphaFoldDB" id="K5DHU7"/>